<evidence type="ECO:0000259" key="8">
    <source>
        <dbReference type="Pfam" id="PF24961"/>
    </source>
</evidence>
<feature type="transmembrane region" description="Helical" evidence="5">
    <location>
        <begin position="345"/>
        <end position="366"/>
    </location>
</feature>
<evidence type="ECO:0000259" key="7">
    <source>
        <dbReference type="Pfam" id="PF01957"/>
    </source>
</evidence>
<feature type="domain" description="NfeD1b N-terminal" evidence="9">
    <location>
        <begin position="40"/>
        <end position="226"/>
    </location>
</feature>
<proteinExistence type="predicted"/>
<reference evidence="10 11" key="1">
    <citation type="submission" date="2020-08" db="EMBL/GenBank/DDBJ databases">
        <title>Cohnella phylogeny.</title>
        <authorList>
            <person name="Dunlap C."/>
        </authorList>
    </citation>
    <scope>NUCLEOTIDE SEQUENCE [LARGE SCALE GENOMIC DNA]</scope>
    <source>
        <strain evidence="10 11">DSM 25241</strain>
    </source>
</reference>
<dbReference type="InterPro" id="IPR002810">
    <property type="entry name" value="NfeD-like_C"/>
</dbReference>
<feature type="transmembrane region" description="Helical" evidence="5">
    <location>
        <begin position="244"/>
        <end position="264"/>
    </location>
</feature>
<keyword evidence="6" id="KW-0732">Signal</keyword>
<evidence type="ECO:0000259" key="9">
    <source>
        <dbReference type="Pfam" id="PF25145"/>
    </source>
</evidence>
<dbReference type="InterPro" id="IPR056739">
    <property type="entry name" value="NfeD_membrane"/>
</dbReference>
<dbReference type="SUPFAM" id="SSF52096">
    <property type="entry name" value="ClpP/crotonase"/>
    <property type="match status" value="1"/>
</dbReference>
<keyword evidence="4 5" id="KW-0472">Membrane</keyword>
<feature type="chain" id="PRO_5032962390" evidence="6">
    <location>
        <begin position="21"/>
        <end position="453"/>
    </location>
</feature>
<evidence type="ECO:0000256" key="2">
    <source>
        <dbReference type="ARBA" id="ARBA00022692"/>
    </source>
</evidence>
<dbReference type="Pfam" id="PF01957">
    <property type="entry name" value="NfeD"/>
    <property type="match status" value="1"/>
</dbReference>
<feature type="transmembrane region" description="Helical" evidence="5">
    <location>
        <begin position="319"/>
        <end position="339"/>
    </location>
</feature>
<dbReference type="SUPFAM" id="SSF141322">
    <property type="entry name" value="NfeD domain-like"/>
    <property type="match status" value="1"/>
</dbReference>
<evidence type="ECO:0000256" key="5">
    <source>
        <dbReference type="SAM" id="Phobius"/>
    </source>
</evidence>
<dbReference type="InterPro" id="IPR056738">
    <property type="entry name" value="NfeD1b_N"/>
</dbReference>
<dbReference type="Gene3D" id="3.90.226.10">
    <property type="entry name" value="2-enoyl-CoA Hydratase, Chain A, domain 1"/>
    <property type="match status" value="1"/>
</dbReference>
<sequence>MLLPLLLLMLPIFALSEASASEGAATAESKLVPENDGTGTVYVVPVHSTIERGMASFLDRAIAEAEEAKAALLILRIDTPGGSLLSADEIGRRISSAKVPTVAFVEAKAASAGAYLALNADRIVMAPGSTIGAAMVVDSNGDAVENPKTVSFWASEMKSAAEKNGRNGTIAVGMVDPQQIVEMKEIGRTKEKGQIISLTANEALQVGYADKIAGSVQEAAEWAGMDQFTTVNVNPTFAEKLSRWLTSDFISTVLMIVGLAGIFIELFVPGFGAPGITGIVAFALYFFGQYVAGFAGSEAIVLFVLGLLFLLLEMFIPSFGILGILGVAGVAAGIGMAAYDTGDALQSLGIAVLVAAVIVAVVSYLFRRKGIWNRLVLRERLTSDEGFIPDAGREIWVGKTGVAVSPLRPSGTAEVDGTRIDVVSYGDYIEPGTRIRVMETDGTRILVKKESPE</sequence>
<keyword evidence="3 5" id="KW-1133">Transmembrane helix</keyword>
<evidence type="ECO:0000313" key="11">
    <source>
        <dbReference type="Proteomes" id="UP000535838"/>
    </source>
</evidence>
<feature type="transmembrane region" description="Helical" evidence="5">
    <location>
        <begin position="294"/>
        <end position="312"/>
    </location>
</feature>
<dbReference type="Pfam" id="PF24961">
    <property type="entry name" value="NfeD_membrane"/>
    <property type="match status" value="1"/>
</dbReference>
<dbReference type="InterPro" id="IPR029045">
    <property type="entry name" value="ClpP/crotonase-like_dom_sf"/>
</dbReference>
<keyword evidence="11" id="KW-1185">Reference proteome</keyword>
<evidence type="ECO:0000256" key="4">
    <source>
        <dbReference type="ARBA" id="ARBA00023136"/>
    </source>
</evidence>
<feature type="domain" description="NfeD-like C-terminal" evidence="7">
    <location>
        <begin position="396"/>
        <end position="449"/>
    </location>
</feature>
<name>A0A841SWC3_9BACL</name>
<organism evidence="10 11">
    <name type="scientific">Cohnella thailandensis</name>
    <dbReference type="NCBI Taxonomy" id="557557"/>
    <lineage>
        <taxon>Bacteria</taxon>
        <taxon>Bacillati</taxon>
        <taxon>Bacillota</taxon>
        <taxon>Bacilli</taxon>
        <taxon>Bacillales</taxon>
        <taxon>Paenibacillaceae</taxon>
        <taxon>Cohnella</taxon>
    </lineage>
</organism>
<dbReference type="EMBL" id="JACJVQ010000017">
    <property type="protein sequence ID" value="MBB6636224.1"/>
    <property type="molecule type" value="Genomic_DNA"/>
</dbReference>
<evidence type="ECO:0000256" key="3">
    <source>
        <dbReference type="ARBA" id="ARBA00022989"/>
    </source>
</evidence>
<keyword evidence="2 5" id="KW-0812">Transmembrane</keyword>
<dbReference type="InterPro" id="IPR012340">
    <property type="entry name" value="NA-bd_OB-fold"/>
</dbReference>
<feature type="domain" description="NfeD integral membrane" evidence="8">
    <location>
        <begin position="250"/>
        <end position="366"/>
    </location>
</feature>
<comment type="subcellular location">
    <subcellularLocation>
        <location evidence="1">Membrane</location>
        <topology evidence="1">Multi-pass membrane protein</topology>
    </subcellularLocation>
</comment>
<dbReference type="GO" id="GO:0005886">
    <property type="term" value="C:plasma membrane"/>
    <property type="evidence" value="ECO:0007669"/>
    <property type="project" value="TreeGrafter"/>
</dbReference>
<feature type="transmembrane region" description="Helical" evidence="5">
    <location>
        <begin position="271"/>
        <end position="288"/>
    </location>
</feature>
<dbReference type="Pfam" id="PF25145">
    <property type="entry name" value="NfeD1b_N"/>
    <property type="match status" value="1"/>
</dbReference>
<comment type="caution">
    <text evidence="10">The sequence shown here is derived from an EMBL/GenBank/DDBJ whole genome shotgun (WGS) entry which is preliminary data.</text>
</comment>
<gene>
    <name evidence="10" type="ORF">H7B67_19040</name>
</gene>
<dbReference type="AlphaFoldDB" id="A0A841SWC3"/>
<protein>
    <submittedName>
        <fullName evidence="10">Nodulation protein NfeD</fullName>
    </submittedName>
</protein>
<dbReference type="InterPro" id="IPR052165">
    <property type="entry name" value="Membrane_assoc_protease"/>
</dbReference>
<dbReference type="Gene3D" id="2.40.50.140">
    <property type="entry name" value="Nucleic acid-binding proteins"/>
    <property type="match status" value="1"/>
</dbReference>
<evidence type="ECO:0000256" key="1">
    <source>
        <dbReference type="ARBA" id="ARBA00004141"/>
    </source>
</evidence>
<dbReference type="PANTHER" id="PTHR33507:SF3">
    <property type="entry name" value="INNER MEMBRANE PROTEIN YBBJ"/>
    <property type="match status" value="1"/>
</dbReference>
<accession>A0A841SWC3</accession>
<dbReference type="Proteomes" id="UP000535838">
    <property type="component" value="Unassembled WGS sequence"/>
</dbReference>
<dbReference type="CDD" id="cd07021">
    <property type="entry name" value="Clp_protease_NfeD_like"/>
    <property type="match status" value="1"/>
</dbReference>
<dbReference type="PANTHER" id="PTHR33507">
    <property type="entry name" value="INNER MEMBRANE PROTEIN YBBJ"/>
    <property type="match status" value="1"/>
</dbReference>
<evidence type="ECO:0000313" key="10">
    <source>
        <dbReference type="EMBL" id="MBB6636224.1"/>
    </source>
</evidence>
<evidence type="ECO:0000256" key="6">
    <source>
        <dbReference type="SAM" id="SignalP"/>
    </source>
</evidence>
<feature type="signal peptide" evidence="6">
    <location>
        <begin position="1"/>
        <end position="20"/>
    </location>
</feature>